<dbReference type="FunFam" id="3.40.1810.10:FF:000006">
    <property type="entry name" value="Agamous-like MADS-box protein AGL62"/>
    <property type="match status" value="1"/>
</dbReference>
<sequence length="260" mass="29297">MNSSKGTTIKQRNKGRQKIPIKKIEKTTSRQVTFSKRRTGLFKKASELCVLTGAEMAILVQSPGGHCYAFGHPSVDAVIHCYNNKGSTSVWSPKQPSVKELNVQYTKVEKELEREKRKYKMIRQDKIGKSSSSEFVPWYEQDVRGMEVEELEQYLAALVELKRKALVRACDLSNMENASMLPLGLSTYWNNLPNTFHNAPLNMQVFGDGAKFESNTMIGPANGLDFGDGNNHENGHLTLKGLDLDNFYQILDYIDNADIV</sequence>
<proteinExistence type="predicted"/>
<organism evidence="8">
    <name type="scientific">Tanacetum cinerariifolium</name>
    <name type="common">Dalmatian daisy</name>
    <name type="synonym">Chrysanthemum cinerariifolium</name>
    <dbReference type="NCBI Taxonomy" id="118510"/>
    <lineage>
        <taxon>Eukaryota</taxon>
        <taxon>Viridiplantae</taxon>
        <taxon>Streptophyta</taxon>
        <taxon>Embryophyta</taxon>
        <taxon>Tracheophyta</taxon>
        <taxon>Spermatophyta</taxon>
        <taxon>Magnoliopsida</taxon>
        <taxon>eudicotyledons</taxon>
        <taxon>Gunneridae</taxon>
        <taxon>Pentapetalae</taxon>
        <taxon>asterids</taxon>
        <taxon>campanulids</taxon>
        <taxon>Asterales</taxon>
        <taxon>Asteraceae</taxon>
        <taxon>Asteroideae</taxon>
        <taxon>Anthemideae</taxon>
        <taxon>Anthemidinae</taxon>
        <taxon>Tanacetum</taxon>
    </lineage>
</organism>
<evidence type="ECO:0000256" key="1">
    <source>
        <dbReference type="ARBA" id="ARBA00004123"/>
    </source>
</evidence>
<dbReference type="PROSITE" id="PS50066">
    <property type="entry name" value="MADS_BOX_2"/>
    <property type="match status" value="1"/>
</dbReference>
<dbReference type="SUPFAM" id="SSF55455">
    <property type="entry name" value="SRF-like"/>
    <property type="match status" value="1"/>
</dbReference>
<comment type="caution">
    <text evidence="8">The sequence shown here is derived from an EMBL/GenBank/DDBJ whole genome shotgun (WGS) entry which is preliminary data.</text>
</comment>
<dbReference type="GO" id="GO:0000978">
    <property type="term" value="F:RNA polymerase II cis-regulatory region sequence-specific DNA binding"/>
    <property type="evidence" value="ECO:0007669"/>
    <property type="project" value="TreeGrafter"/>
</dbReference>
<evidence type="ECO:0000256" key="5">
    <source>
        <dbReference type="ARBA" id="ARBA00023242"/>
    </source>
</evidence>
<dbReference type="GO" id="GO:0005634">
    <property type="term" value="C:nucleus"/>
    <property type="evidence" value="ECO:0007669"/>
    <property type="project" value="UniProtKB-SubCell"/>
</dbReference>
<dbReference type="PANTHER" id="PTHR11945">
    <property type="entry name" value="MADS BOX PROTEIN"/>
    <property type="match status" value="1"/>
</dbReference>
<dbReference type="GO" id="GO:0000981">
    <property type="term" value="F:DNA-binding transcription factor activity, RNA polymerase II-specific"/>
    <property type="evidence" value="ECO:0007669"/>
    <property type="project" value="TreeGrafter"/>
</dbReference>
<name>A0A6L2JBL7_TANCI</name>
<accession>A0A6L2JBL7</accession>
<evidence type="ECO:0000256" key="3">
    <source>
        <dbReference type="ARBA" id="ARBA00023125"/>
    </source>
</evidence>
<dbReference type="GO" id="GO:0045944">
    <property type="term" value="P:positive regulation of transcription by RNA polymerase II"/>
    <property type="evidence" value="ECO:0007669"/>
    <property type="project" value="InterPro"/>
</dbReference>
<keyword evidence="6" id="KW-0175">Coiled coil</keyword>
<evidence type="ECO:0000259" key="7">
    <source>
        <dbReference type="PROSITE" id="PS50066"/>
    </source>
</evidence>
<dbReference type="SMART" id="SM00432">
    <property type="entry name" value="MADS"/>
    <property type="match status" value="1"/>
</dbReference>
<keyword evidence="4" id="KW-0804">Transcription</keyword>
<keyword evidence="3" id="KW-0238">DNA-binding</keyword>
<protein>
    <submittedName>
        <fullName evidence="8">Agamous-like MADS-box protein AGL62</fullName>
    </submittedName>
</protein>
<evidence type="ECO:0000256" key="6">
    <source>
        <dbReference type="SAM" id="Coils"/>
    </source>
</evidence>
<reference evidence="8" key="1">
    <citation type="journal article" date="2019" name="Sci. Rep.">
        <title>Draft genome of Tanacetum cinerariifolium, the natural source of mosquito coil.</title>
        <authorList>
            <person name="Yamashiro T."/>
            <person name="Shiraishi A."/>
            <person name="Satake H."/>
            <person name="Nakayama K."/>
        </authorList>
    </citation>
    <scope>NUCLEOTIDE SEQUENCE</scope>
</reference>
<dbReference type="EMBL" id="BKCJ010000519">
    <property type="protein sequence ID" value="GEU33927.1"/>
    <property type="molecule type" value="Genomic_DNA"/>
</dbReference>
<gene>
    <name evidence="8" type="ORF">Tci_005905</name>
</gene>
<dbReference type="PRINTS" id="PR00404">
    <property type="entry name" value="MADSDOMAIN"/>
</dbReference>
<dbReference type="GO" id="GO:0046983">
    <property type="term" value="F:protein dimerization activity"/>
    <property type="evidence" value="ECO:0007669"/>
    <property type="project" value="InterPro"/>
</dbReference>
<dbReference type="InterPro" id="IPR036879">
    <property type="entry name" value="TF_MADSbox_sf"/>
</dbReference>
<dbReference type="InterPro" id="IPR002100">
    <property type="entry name" value="TF_MADSbox"/>
</dbReference>
<dbReference type="AlphaFoldDB" id="A0A6L2JBL7"/>
<keyword evidence="2" id="KW-0805">Transcription regulation</keyword>
<dbReference type="InterPro" id="IPR033896">
    <property type="entry name" value="MEF2-like_N"/>
</dbReference>
<comment type="subcellular location">
    <subcellularLocation>
        <location evidence="1">Nucleus</location>
    </subcellularLocation>
</comment>
<keyword evidence="5" id="KW-0539">Nucleus</keyword>
<feature type="domain" description="MADS-box" evidence="7">
    <location>
        <begin position="14"/>
        <end position="74"/>
    </location>
</feature>
<evidence type="ECO:0000256" key="2">
    <source>
        <dbReference type="ARBA" id="ARBA00023015"/>
    </source>
</evidence>
<evidence type="ECO:0000313" key="8">
    <source>
        <dbReference type="EMBL" id="GEU33927.1"/>
    </source>
</evidence>
<feature type="coiled-coil region" evidence="6">
    <location>
        <begin position="98"/>
        <end position="125"/>
    </location>
</feature>
<dbReference type="CDD" id="cd00265">
    <property type="entry name" value="MADS_MEF2_like"/>
    <property type="match status" value="1"/>
</dbReference>
<evidence type="ECO:0000256" key="4">
    <source>
        <dbReference type="ARBA" id="ARBA00023163"/>
    </source>
</evidence>
<dbReference type="PANTHER" id="PTHR11945:SF723">
    <property type="entry name" value="AGAMOUS-LIKE MADS-BOX PROTEIN AGL62"/>
    <property type="match status" value="1"/>
</dbReference>
<dbReference type="Pfam" id="PF00319">
    <property type="entry name" value="SRF-TF"/>
    <property type="match status" value="1"/>
</dbReference>
<dbReference type="Gene3D" id="3.40.1810.10">
    <property type="entry name" value="Transcription factor, MADS-box"/>
    <property type="match status" value="1"/>
</dbReference>